<dbReference type="InterPro" id="IPR007184">
    <property type="entry name" value="Mannoside_phosphorylase"/>
</dbReference>
<dbReference type="PIRSF" id="PIRSF016202">
    <property type="entry name" value="PH1107"/>
    <property type="match status" value="1"/>
</dbReference>
<name>A0A975GAR1_9THEO</name>
<dbReference type="InterPro" id="IPR023296">
    <property type="entry name" value="Glyco_hydro_beta-prop_sf"/>
</dbReference>
<dbReference type="GO" id="GO:0016757">
    <property type="term" value="F:glycosyltransferase activity"/>
    <property type="evidence" value="ECO:0007669"/>
    <property type="project" value="UniProtKB-KW"/>
</dbReference>
<keyword evidence="1" id="KW-0328">Glycosyltransferase</keyword>
<evidence type="ECO:0000256" key="2">
    <source>
        <dbReference type="ARBA" id="ARBA00022679"/>
    </source>
</evidence>
<evidence type="ECO:0000313" key="5">
    <source>
        <dbReference type="Proteomes" id="UP000671913"/>
    </source>
</evidence>
<reference evidence="4" key="1">
    <citation type="submission" date="2020-08" db="EMBL/GenBank/DDBJ databases">
        <title>Genomic insights into the carbon and energy metabolism of the first obligate autotrophic acetogenic bacterium Aceticella autotrophica gen. nov., sp. nov.</title>
        <authorList>
            <person name="Toshchakov S.V."/>
            <person name="Elcheninov A.G."/>
            <person name="Kublanov I.V."/>
            <person name="Frolov E.N."/>
            <person name="Lebedinsky A.V."/>
        </authorList>
    </citation>
    <scope>NUCLEOTIDE SEQUENCE</scope>
    <source>
        <strain evidence="4">3443-3Ac</strain>
    </source>
</reference>
<dbReference type="PANTHER" id="PTHR34106">
    <property type="entry name" value="GLYCOSIDASE"/>
    <property type="match status" value="1"/>
</dbReference>
<gene>
    <name evidence="4" type="ORF">ACETAC_11020</name>
</gene>
<dbReference type="EMBL" id="CP060096">
    <property type="protein sequence ID" value="QSZ27342.1"/>
    <property type="molecule type" value="Genomic_DNA"/>
</dbReference>
<dbReference type="KEGG" id="aaut:ACETAC_11020"/>
<sequence>MIKLKRLINKPVLTPLKESNWQSAAVFNCAAIYDNNLFHLIYRATDIGPNKRYGNYISRLGYAVSKDGINFTRRLQPILSNDVEQELRGCEDPRIVKIDDIYYMMYIGFGGRYDEDYRICLATSKNLIDWKRHGIVLNEPNKDAALFPQKINGKYVMFHRRHPDIWIAFSDDLKNWYGHKRIIKPIEGSWESIRVGIAGPPIATKEGWFLIYHGADDNHVYRLGAALLDFNDPSKVIARQKEPILEPELEWEINGYTPNVVFSCGNAIKDGVIYVYYGGADTVIGVAALDMKDIKFE</sequence>
<dbReference type="SUPFAM" id="SSF75005">
    <property type="entry name" value="Arabinanase/levansucrase/invertase"/>
    <property type="match status" value="1"/>
</dbReference>
<proteinExistence type="inferred from homology"/>
<keyword evidence="2" id="KW-0808">Transferase</keyword>
<dbReference type="GO" id="GO:0016798">
    <property type="term" value="F:hydrolase activity, acting on glycosyl bonds"/>
    <property type="evidence" value="ECO:0007669"/>
    <property type="project" value="UniProtKB-KW"/>
</dbReference>
<organism evidence="4 5">
    <name type="scientific">Aceticella autotrophica</name>
    <dbReference type="NCBI Taxonomy" id="2755338"/>
    <lineage>
        <taxon>Bacteria</taxon>
        <taxon>Bacillati</taxon>
        <taxon>Bacillota</taxon>
        <taxon>Clostridia</taxon>
        <taxon>Thermoanaerobacterales</taxon>
        <taxon>Thermoanaerobacteraceae</taxon>
        <taxon>Aceticella</taxon>
    </lineage>
</organism>
<dbReference type="RefSeq" id="WP_284680035.1">
    <property type="nucleotide sequence ID" value="NZ_CP060096.1"/>
</dbReference>
<dbReference type="Gene3D" id="2.115.10.20">
    <property type="entry name" value="Glycosyl hydrolase domain, family 43"/>
    <property type="match status" value="1"/>
</dbReference>
<comment type="similarity">
    <text evidence="3">Belongs to the glycosyl hydrolase 130 family.</text>
</comment>
<keyword evidence="4" id="KW-0326">Glycosidase</keyword>
<evidence type="ECO:0000256" key="1">
    <source>
        <dbReference type="ARBA" id="ARBA00022676"/>
    </source>
</evidence>
<dbReference type="AlphaFoldDB" id="A0A975GAR1"/>
<accession>A0A975GAR1</accession>
<dbReference type="CDD" id="cd18614">
    <property type="entry name" value="GH130"/>
    <property type="match status" value="1"/>
</dbReference>
<keyword evidence="4" id="KW-0378">Hydrolase</keyword>
<dbReference type="Proteomes" id="UP000671913">
    <property type="component" value="Chromosome"/>
</dbReference>
<dbReference type="Pfam" id="PF04041">
    <property type="entry name" value="Glyco_hydro_130"/>
    <property type="match status" value="1"/>
</dbReference>
<evidence type="ECO:0000313" key="4">
    <source>
        <dbReference type="EMBL" id="QSZ27342.1"/>
    </source>
</evidence>
<keyword evidence="5" id="KW-1185">Reference proteome</keyword>
<protein>
    <submittedName>
        <fullName evidence="4">Glycosidase</fullName>
    </submittedName>
</protein>
<evidence type="ECO:0000256" key="3">
    <source>
        <dbReference type="ARBA" id="ARBA00024356"/>
    </source>
</evidence>
<dbReference type="PANTHER" id="PTHR34106:SF5">
    <property type="entry name" value="GLYCOSIDASE"/>
    <property type="match status" value="1"/>
</dbReference>